<evidence type="ECO:0000313" key="2">
    <source>
        <dbReference type="EMBL" id="CUX66603.1"/>
    </source>
</evidence>
<feature type="region of interest" description="Disordered" evidence="1">
    <location>
        <begin position="1319"/>
        <end position="1342"/>
    </location>
</feature>
<evidence type="ECO:0000313" key="3">
    <source>
        <dbReference type="Proteomes" id="UP000191897"/>
    </source>
</evidence>
<dbReference type="SUPFAM" id="SSF52540">
    <property type="entry name" value="P-loop containing nucleoside triphosphate hydrolases"/>
    <property type="match status" value="1"/>
</dbReference>
<sequence>MVVGDRTFTEEELLREGRVFVVLAEPGAGKTELLNALAARLQSSRIKASVFRNRQQVAGRQPLVIDAMDEVARVDSLATDQIIAQASDVARGTVVFAGRSGEWDQGRTSYVEQCFGVKPTVVYLEPFTQEEQRQLFAAEFSAENFDDFAAEVDRFELSPLLGNPQFLKLLGGAYLESGRVFVSKARIFSDAVRRLAHEVNPDLGRQKNKPSTETVVAQCEAVFAKLMLSGAAGVATVEQLSDRDFPYIGELLPADFQSSFLLDTRLFKPSDDVEKHEPVHRIVAEYCAAGYLVRRISDPGDRLSLERLFSIIAPNKTTRDELRGMLGWMAARGGEPLQMEAIRLDPYAVLANGDPGQLTPRSKRALLTALDRLADKEPLFRRSDAWRRFNVGHFFTSDVLDDIRGMLAKPGSLRSLVVELLEGTDAASDLAPSLSQLATDETAEEVVRQLAMRVLLQTTSYDGSDDFAALLTEGSPMALELASRIIIGRGMESVGRASATDLLSRLGSLYPEPGKRDRSTRSRSFIDRLIRTLERSEVATFLDELVPKITCTCKAKSHFSCKCRQGQSKVVARLVDRFFEALPFVPEPARLWRWLEPLHFRNGIARDRSAAVKYLTDNGALRRALQQLAVANALDEQAANDAIMRLYSRHSHSGIVMCEGDREALSQYAFDNGLTEVWAALWAGHDPYQQPPRPNLARRIQRQQSRSSRQLQRIWSLRDRRQRDYQREERQSFRIRAGRYARREAEVEAANWAHLRANLEEIEAGRNWSWLDLFARTYLLEPDKLATIVDDPETPLRALRNCFPMLTQYAPSVEDLARRRGTGVAEALLAGCIVRVRDGESLDGLDRTILTAVKTEATSYPCFAEGEEVEFEFKLDAALFIEDWAAEDFLRRYMEGQLSSSEVAIVSNIHWLDHKEAFKPLRSTLPIEWLERFPLMPLNAARSLFSIAAKHASRDALCALIDQRLDDAVPDAGDETEDAERARVRKQYWQANAFLYQTARAEDAWNELKADPRTLLALKYRIGRYDVSSDGDRPPVTAEMLFTILDAFIDVWPKVHLPNSFGSSDPDDEKAYRFIIECVHGIGNGVADRRAVVIERMLADGRFADFRDLLMTMRAEAGRELALQDFRAPSPADINRLIDRNDVASVEDMRALVVEELGEVQKWLQGSETDPLDVFYPGGKRVDENTARNRIVDRLQGRMTALGLSVTIERHMARSNRCDITASAVIQEISRLLVVEVKGQWNKELFTAASAQLDARYAIHPDAARQGVYLVLWYGNGEKIAGLSDATVTTAAELQEKILAPMPDELRRRIDVVVLDLSRPQPTKPKSKRRRAGSTAVGKAKA</sequence>
<organism evidence="2 3">
    <name type="scientific">Agrobacterium tumefaciens str. Kerr 14</name>
    <dbReference type="NCBI Taxonomy" id="1183424"/>
    <lineage>
        <taxon>Bacteria</taxon>
        <taxon>Pseudomonadati</taxon>
        <taxon>Pseudomonadota</taxon>
        <taxon>Alphaproteobacteria</taxon>
        <taxon>Hyphomicrobiales</taxon>
        <taxon>Rhizobiaceae</taxon>
        <taxon>Rhizobium/Agrobacterium group</taxon>
        <taxon>Agrobacterium</taxon>
        <taxon>Agrobacterium tumefaciens complex</taxon>
    </lineage>
</organism>
<name>A0A1S7SCH6_AGRTU</name>
<gene>
    <name evidence="2" type="ORF">AGR4C_pa70055</name>
</gene>
<proteinExistence type="predicted"/>
<accession>A0A1S7SCH6</accession>
<dbReference type="InterPro" id="IPR027417">
    <property type="entry name" value="P-loop_NTPase"/>
</dbReference>
<reference evidence="2 3" key="1">
    <citation type="submission" date="2016-01" db="EMBL/GenBank/DDBJ databases">
        <authorList>
            <person name="Oliw E.H."/>
        </authorList>
    </citation>
    <scope>NUCLEOTIDE SEQUENCE [LARGE SCALE GENOMIC DNA]</scope>
    <source>
        <strain evidence="2 3">Kerr 14</strain>
    </source>
</reference>
<evidence type="ECO:0000256" key="1">
    <source>
        <dbReference type="SAM" id="MobiDB-lite"/>
    </source>
</evidence>
<dbReference type="EMBL" id="FBWC01000038">
    <property type="protein sequence ID" value="CUX66603.1"/>
    <property type="molecule type" value="Genomic_DNA"/>
</dbReference>
<dbReference type="Proteomes" id="UP000191897">
    <property type="component" value="Unassembled WGS sequence"/>
</dbReference>
<protein>
    <submittedName>
        <fullName evidence="2">Uncharacterized protein</fullName>
    </submittedName>
</protein>